<dbReference type="PANTHER" id="PTHR12526:SF637">
    <property type="entry name" value="GLYCOSYLTRANSFERASE EPSF-RELATED"/>
    <property type="match status" value="1"/>
</dbReference>
<dbReference type="Pfam" id="PF00534">
    <property type="entry name" value="Glycos_transf_1"/>
    <property type="match status" value="1"/>
</dbReference>
<sequence length="185" mass="20355">MDTQINVIMINEGFYKHGDIARGIEAFIAFNNYQPSAQLHLYGAGCGVGQDVDLWCKKSNIQAPIYFHGEVSSYELKIALNSAKVFLHTSLEKPCPTALIEAMALGVPVIAGKHRGEVSSVLKNGGGELVNVKKVNEITLALLHLALPNYHQQVSNKAREVAVQLFSDRVFNQYLNIYKQQALSA</sequence>
<evidence type="ECO:0000259" key="1">
    <source>
        <dbReference type="Pfam" id="PF00534"/>
    </source>
</evidence>
<dbReference type="SUPFAM" id="SSF53756">
    <property type="entry name" value="UDP-Glycosyltransferase/glycogen phosphorylase"/>
    <property type="match status" value="1"/>
</dbReference>
<accession>A0A7L5DW13</accession>
<protein>
    <submittedName>
        <fullName evidence="2">Glycosyltransferase</fullName>
    </submittedName>
</protein>
<dbReference type="RefSeq" id="WP_169605437.1">
    <property type="nucleotide sequence ID" value="NZ_CP051682.1"/>
</dbReference>
<evidence type="ECO:0000313" key="3">
    <source>
        <dbReference type="Proteomes" id="UP000503278"/>
    </source>
</evidence>
<feature type="domain" description="Glycosyl transferase family 1" evidence="1">
    <location>
        <begin position="20"/>
        <end position="159"/>
    </location>
</feature>
<dbReference type="EMBL" id="CP051682">
    <property type="protein sequence ID" value="QJD94418.1"/>
    <property type="molecule type" value="Genomic_DNA"/>
</dbReference>
<dbReference type="AlphaFoldDB" id="A0A7L5DW13"/>
<proteinExistence type="predicted"/>
<keyword evidence="2" id="KW-0808">Transferase</keyword>
<organism evidence="2 3">
    <name type="scientific">Mucilaginibacter robiniae</name>
    <dbReference type="NCBI Taxonomy" id="2728022"/>
    <lineage>
        <taxon>Bacteria</taxon>
        <taxon>Pseudomonadati</taxon>
        <taxon>Bacteroidota</taxon>
        <taxon>Sphingobacteriia</taxon>
        <taxon>Sphingobacteriales</taxon>
        <taxon>Sphingobacteriaceae</taxon>
        <taxon>Mucilaginibacter</taxon>
    </lineage>
</organism>
<name>A0A7L5DW13_9SPHI</name>
<dbReference type="InterPro" id="IPR001296">
    <property type="entry name" value="Glyco_trans_1"/>
</dbReference>
<keyword evidence="3" id="KW-1185">Reference proteome</keyword>
<dbReference type="KEGG" id="mrob:HH214_00295"/>
<dbReference type="GO" id="GO:0016757">
    <property type="term" value="F:glycosyltransferase activity"/>
    <property type="evidence" value="ECO:0007669"/>
    <property type="project" value="InterPro"/>
</dbReference>
<dbReference type="PANTHER" id="PTHR12526">
    <property type="entry name" value="GLYCOSYLTRANSFERASE"/>
    <property type="match status" value="1"/>
</dbReference>
<dbReference type="Gene3D" id="3.40.50.2000">
    <property type="entry name" value="Glycogen Phosphorylase B"/>
    <property type="match status" value="1"/>
</dbReference>
<dbReference type="CDD" id="cd03801">
    <property type="entry name" value="GT4_PimA-like"/>
    <property type="match status" value="1"/>
</dbReference>
<gene>
    <name evidence="2" type="ORF">HH214_00295</name>
</gene>
<evidence type="ECO:0000313" key="2">
    <source>
        <dbReference type="EMBL" id="QJD94418.1"/>
    </source>
</evidence>
<reference evidence="2 3" key="1">
    <citation type="submission" date="2020-04" db="EMBL/GenBank/DDBJ databases">
        <title>Genome sequencing of novel species.</title>
        <authorList>
            <person name="Heo J."/>
            <person name="Kim S.-J."/>
            <person name="Kim J.-S."/>
            <person name="Hong S.-B."/>
            <person name="Kwon S.-W."/>
        </authorList>
    </citation>
    <scope>NUCLEOTIDE SEQUENCE [LARGE SCALE GENOMIC DNA]</scope>
    <source>
        <strain evidence="2 3">F39-2</strain>
    </source>
</reference>
<dbReference type="Proteomes" id="UP000503278">
    <property type="component" value="Chromosome"/>
</dbReference>